<dbReference type="AlphaFoldDB" id="A0A010T3S0"/>
<feature type="domain" description="M23ase beta-sheet core" evidence="9">
    <location>
        <begin position="333"/>
        <end position="429"/>
    </location>
</feature>
<evidence type="ECO:0000313" key="12">
    <source>
        <dbReference type="EMBL" id="EXF92222.1"/>
    </source>
</evidence>
<evidence type="ECO:0000256" key="7">
    <source>
        <dbReference type="ARBA" id="ARBA00023049"/>
    </source>
</evidence>
<dbReference type="eggNOG" id="COG0739">
    <property type="taxonomic scope" value="Bacteria"/>
</dbReference>
<dbReference type="OrthoDB" id="9805070at2"/>
<reference evidence="12 13" key="1">
    <citation type="journal article" date="2011" name="J. Bacteriol.">
        <title>Draft genome sequence of the polycyclic aromatic hydrocarbon-degrading, genetically engineered bioluminescent bioreporter Pseudomonas fluorescens HK44.</title>
        <authorList>
            <person name="Chauhan A."/>
            <person name="Layton A.C."/>
            <person name="Williams D.E."/>
            <person name="Smartt A.E."/>
            <person name="Ripp S."/>
            <person name="Karpinets T.V."/>
            <person name="Brown S.D."/>
            <person name="Sayler G.S."/>
        </authorList>
    </citation>
    <scope>NUCLEOTIDE SEQUENCE [LARGE SCALE GENOMIC DNA]</scope>
    <source>
        <strain evidence="12 13">HK44</strain>
    </source>
</reference>
<keyword evidence="6" id="KW-0862">Zinc</keyword>
<evidence type="ECO:0000259" key="11">
    <source>
        <dbReference type="Pfam" id="PF19425"/>
    </source>
</evidence>
<feature type="compositionally biased region" description="Low complexity" evidence="8">
    <location>
        <begin position="59"/>
        <end position="69"/>
    </location>
</feature>
<dbReference type="EMBL" id="AFOY02000019">
    <property type="protein sequence ID" value="EXF92222.1"/>
    <property type="molecule type" value="Genomic_DNA"/>
</dbReference>
<keyword evidence="4" id="KW-0479">Metal-binding</keyword>
<dbReference type="GO" id="GO:0042834">
    <property type="term" value="F:peptidoglycan binding"/>
    <property type="evidence" value="ECO:0007669"/>
    <property type="project" value="InterPro"/>
</dbReference>
<feature type="region of interest" description="Disordered" evidence="8">
    <location>
        <begin position="52"/>
        <end position="104"/>
    </location>
</feature>
<dbReference type="RefSeq" id="WP_019693890.1">
    <property type="nucleotide sequence ID" value="NZ_AFOY02000019.1"/>
</dbReference>
<keyword evidence="5" id="KW-0378">Hydrolase</keyword>
<evidence type="ECO:0000256" key="5">
    <source>
        <dbReference type="ARBA" id="ARBA00022801"/>
    </source>
</evidence>
<evidence type="ECO:0000259" key="9">
    <source>
        <dbReference type="Pfam" id="PF01551"/>
    </source>
</evidence>
<keyword evidence="3" id="KW-0645">Protease</keyword>
<evidence type="ECO:0000256" key="1">
    <source>
        <dbReference type="ARBA" id="ARBA00001947"/>
    </source>
</evidence>
<feature type="domain" description="Csd3-like second N-terminal" evidence="11">
    <location>
        <begin position="201"/>
        <end position="320"/>
    </location>
</feature>
<sequence>MTTEPSKAPPLYPKTHLLAASGIAALLSLALLVFPSSDVEAKKTTLSLELERPAEQLTQDQDAADAVQATNEPVESPFAQIETTTDDTKETAKAAPAPVVEEKKAPGHREVIVAKGDTLSTLFEKVGLPAASVHDVLASDKQAKQFTQLKHGQKLEFELGHDGQLTNLHSKINDVESISLSKNAKGYTFNRITTKPTVRSAYVHGVINSSLSQSAARAGLSHSLTMDMASVFGYDVDFAQDIRQGDEFDVIYEQKVVNGKAVSNGPILSARFTNRGKTYTAVRYTNKQGNSSYYTADGNSMRKAFIRTPVDFARISSRFSMGRKHPILNKIRAHKGVDYAAPRGTPIKAAGDGKVLLAGRRGGYGNTVVIQHGNTYRTLYGHMQGFAKGIKTGGNVKQGQVIGYIGTTGLSTGPHLHYEFQVNGVHVDPLGQKLPMADPIAKSERARFLQQSQPLMARMEQEKATLLASSKR</sequence>
<proteinExistence type="predicted"/>
<gene>
    <name evidence="12" type="ORF">HK44_015630</name>
</gene>
<dbReference type="CDD" id="cd12797">
    <property type="entry name" value="M23_peptidase"/>
    <property type="match status" value="1"/>
</dbReference>
<evidence type="ECO:0000256" key="4">
    <source>
        <dbReference type="ARBA" id="ARBA00022723"/>
    </source>
</evidence>
<evidence type="ECO:0000256" key="8">
    <source>
        <dbReference type="SAM" id="MobiDB-lite"/>
    </source>
</evidence>
<evidence type="ECO:0000259" key="10">
    <source>
        <dbReference type="Pfam" id="PF04225"/>
    </source>
</evidence>
<dbReference type="PANTHER" id="PTHR21666:SF288">
    <property type="entry name" value="CELL DIVISION PROTEIN YTFB"/>
    <property type="match status" value="1"/>
</dbReference>
<protein>
    <submittedName>
        <fullName evidence="12">Peptidase M23</fullName>
    </submittedName>
</protein>
<dbReference type="GO" id="GO:0046872">
    <property type="term" value="F:metal ion binding"/>
    <property type="evidence" value="ECO:0007669"/>
    <property type="project" value="UniProtKB-KW"/>
</dbReference>
<dbReference type="InterPro" id="IPR050570">
    <property type="entry name" value="Cell_wall_metabolism_enzyme"/>
</dbReference>
<comment type="caution">
    <text evidence="12">The sequence shown here is derived from an EMBL/GenBank/DDBJ whole genome shotgun (WGS) entry which is preliminary data.</text>
</comment>
<dbReference type="PANTHER" id="PTHR21666">
    <property type="entry name" value="PEPTIDASE-RELATED"/>
    <property type="match status" value="1"/>
</dbReference>
<dbReference type="GO" id="GO:0030313">
    <property type="term" value="C:cell envelope"/>
    <property type="evidence" value="ECO:0007669"/>
    <property type="project" value="UniProtKB-SubCell"/>
</dbReference>
<organism evidence="12 13">
    <name type="scientific">Pseudomonas fluorescens HK44</name>
    <dbReference type="NCBI Taxonomy" id="1042209"/>
    <lineage>
        <taxon>Bacteria</taxon>
        <taxon>Pseudomonadati</taxon>
        <taxon>Pseudomonadota</taxon>
        <taxon>Gammaproteobacteria</taxon>
        <taxon>Pseudomonadales</taxon>
        <taxon>Pseudomonadaceae</taxon>
        <taxon>Pseudomonas</taxon>
    </lineage>
</organism>
<dbReference type="HOGENOM" id="CLU_026846_3_2_6"/>
<name>A0A010T3S0_PSEFL</name>
<evidence type="ECO:0000313" key="13">
    <source>
        <dbReference type="Proteomes" id="UP000022611"/>
    </source>
</evidence>
<dbReference type="PATRIC" id="fig|1042209.11.peg.5556"/>
<dbReference type="FunFam" id="2.70.70.10:FF:000002">
    <property type="entry name" value="Murein DD-endopeptidase MepM"/>
    <property type="match status" value="1"/>
</dbReference>
<dbReference type="Pfam" id="PF19425">
    <property type="entry name" value="Csd3_N2"/>
    <property type="match status" value="1"/>
</dbReference>
<dbReference type="InterPro" id="IPR007340">
    <property type="entry name" value="LysM_Opacity-associatedA"/>
</dbReference>
<accession>A0A010T3S0</accession>
<dbReference type="Gene3D" id="2.70.70.10">
    <property type="entry name" value="Glucose Permease (Domain IIA)"/>
    <property type="match status" value="1"/>
</dbReference>
<dbReference type="Proteomes" id="UP000022611">
    <property type="component" value="Unassembled WGS sequence"/>
</dbReference>
<comment type="cofactor">
    <cofactor evidence="1">
        <name>Zn(2+)</name>
        <dbReference type="ChEBI" id="CHEBI:29105"/>
    </cofactor>
</comment>
<dbReference type="GO" id="GO:0006508">
    <property type="term" value="P:proteolysis"/>
    <property type="evidence" value="ECO:0007669"/>
    <property type="project" value="UniProtKB-KW"/>
</dbReference>
<dbReference type="Pfam" id="PF01551">
    <property type="entry name" value="Peptidase_M23"/>
    <property type="match status" value="1"/>
</dbReference>
<feature type="domain" description="Opacity-associated protein A LysM-like" evidence="10">
    <location>
        <begin position="110"/>
        <end position="183"/>
    </location>
</feature>
<keyword evidence="7" id="KW-0482">Metalloprotease</keyword>
<dbReference type="InterPro" id="IPR016047">
    <property type="entry name" value="M23ase_b-sheet_dom"/>
</dbReference>
<evidence type="ECO:0000256" key="6">
    <source>
        <dbReference type="ARBA" id="ARBA00022833"/>
    </source>
</evidence>
<evidence type="ECO:0000256" key="2">
    <source>
        <dbReference type="ARBA" id="ARBA00004196"/>
    </source>
</evidence>
<dbReference type="Gene3D" id="3.10.450.350">
    <property type="match status" value="2"/>
</dbReference>
<evidence type="ECO:0000256" key="3">
    <source>
        <dbReference type="ARBA" id="ARBA00022670"/>
    </source>
</evidence>
<comment type="subcellular location">
    <subcellularLocation>
        <location evidence="2">Cell envelope</location>
    </subcellularLocation>
</comment>
<dbReference type="GO" id="GO:0004222">
    <property type="term" value="F:metalloendopeptidase activity"/>
    <property type="evidence" value="ECO:0007669"/>
    <property type="project" value="TreeGrafter"/>
</dbReference>
<dbReference type="InterPro" id="IPR011055">
    <property type="entry name" value="Dup_hybrid_motif"/>
</dbReference>
<dbReference type="Pfam" id="PF04225">
    <property type="entry name" value="LysM_OapA"/>
    <property type="match status" value="1"/>
</dbReference>
<dbReference type="SUPFAM" id="SSF51261">
    <property type="entry name" value="Duplicated hybrid motif"/>
    <property type="match status" value="1"/>
</dbReference>
<dbReference type="InterPro" id="IPR045834">
    <property type="entry name" value="Csd3_N2"/>
</dbReference>